<proteinExistence type="predicted"/>
<sequence length="55" mass="5658">MTEQGTTHDQDSEPPTPDGLEPDTDQLEPGSEPAGDPDPDPGAGTTVPTDPEEDA</sequence>
<evidence type="ECO:0000256" key="1">
    <source>
        <dbReference type="SAM" id="MobiDB-lite"/>
    </source>
</evidence>
<keyword evidence="3" id="KW-1185">Reference proteome</keyword>
<name>A0A7Y9KU73_9ACTN</name>
<dbReference type="Proteomes" id="UP000549911">
    <property type="component" value="Unassembled WGS sequence"/>
</dbReference>
<protein>
    <submittedName>
        <fullName evidence="2">Uncharacterized protein</fullName>
    </submittedName>
</protein>
<dbReference type="AlphaFoldDB" id="A0A7Y9KU73"/>
<gene>
    <name evidence="2" type="ORF">F4692_002751</name>
</gene>
<reference evidence="2 3" key="2">
    <citation type="submission" date="2020-08" db="EMBL/GenBank/DDBJ databases">
        <title>The Agave Microbiome: Exploring the role of microbial communities in plant adaptations to desert environments.</title>
        <authorList>
            <person name="Partida-Martinez L.P."/>
        </authorList>
    </citation>
    <scope>NUCLEOTIDE SEQUENCE [LARGE SCALE GENOMIC DNA]</scope>
    <source>
        <strain evidence="2 3">AT2.17</strain>
    </source>
</reference>
<reference evidence="2 3" key="1">
    <citation type="submission" date="2020-07" db="EMBL/GenBank/DDBJ databases">
        <authorList>
            <person name="Partida-Martinez L."/>
            <person name="Huntemann M."/>
            <person name="Clum A."/>
            <person name="Wang J."/>
            <person name="Palaniappan K."/>
            <person name="Ritter S."/>
            <person name="Chen I.-M."/>
            <person name="Stamatis D."/>
            <person name="Reddy T."/>
            <person name="O'Malley R."/>
            <person name="Daum C."/>
            <person name="Shapiro N."/>
            <person name="Ivanova N."/>
            <person name="Kyrpides N."/>
            <person name="Woyke T."/>
        </authorList>
    </citation>
    <scope>NUCLEOTIDE SEQUENCE [LARGE SCALE GENOMIC DNA]</scope>
    <source>
        <strain evidence="2 3">AT2.17</strain>
    </source>
</reference>
<feature type="region of interest" description="Disordered" evidence="1">
    <location>
        <begin position="1"/>
        <end position="55"/>
    </location>
</feature>
<evidence type="ECO:0000313" key="3">
    <source>
        <dbReference type="Proteomes" id="UP000549911"/>
    </source>
</evidence>
<organism evidence="2 3">
    <name type="scientific">Nocardioides cavernae</name>
    <dbReference type="NCBI Taxonomy" id="1921566"/>
    <lineage>
        <taxon>Bacteria</taxon>
        <taxon>Bacillati</taxon>
        <taxon>Actinomycetota</taxon>
        <taxon>Actinomycetes</taxon>
        <taxon>Propionibacteriales</taxon>
        <taxon>Nocardioidaceae</taxon>
        <taxon>Nocardioides</taxon>
    </lineage>
</organism>
<dbReference type="EMBL" id="JACCBW010000002">
    <property type="protein sequence ID" value="NYE37618.1"/>
    <property type="molecule type" value="Genomic_DNA"/>
</dbReference>
<dbReference type="RefSeq" id="WP_179620149.1">
    <property type="nucleotide sequence ID" value="NZ_JACCBW010000002.1"/>
</dbReference>
<comment type="caution">
    <text evidence="2">The sequence shown here is derived from an EMBL/GenBank/DDBJ whole genome shotgun (WGS) entry which is preliminary data.</text>
</comment>
<evidence type="ECO:0000313" key="2">
    <source>
        <dbReference type="EMBL" id="NYE37618.1"/>
    </source>
</evidence>
<accession>A0A7Y9KU73</accession>
<feature type="compositionally biased region" description="Basic and acidic residues" evidence="1">
    <location>
        <begin position="1"/>
        <end position="11"/>
    </location>
</feature>